<dbReference type="InterPro" id="IPR027417">
    <property type="entry name" value="P-loop_NTPase"/>
</dbReference>
<dbReference type="GO" id="GO:0016887">
    <property type="term" value="F:ATP hydrolysis activity"/>
    <property type="evidence" value="ECO:0007669"/>
    <property type="project" value="InterPro"/>
</dbReference>
<sequence length="435" mass="47707">MLTATQPLLRIESLTKTFPRPESGGAFTVLEDVSLTIAAGEVVALLGRSGSGKSTLLRIISGLVKPTKGTVISGGRAVEGPNRDVAMVFQSFALLPWLTVVENVELGLEAQRLDGKEGRRRSHEALRLVGLEGFEKAYPKELSGGMQQRVGFARAFVVRPRVLLLDEPFSSLDVLTAENLRGEIGDLWEDRRFPAESVLLVTHNIEEAIMLADRIVVLSSNPGRVRGQIKVTLKRPRERSSEAFRAMADHVYTIMTNPETTITQLGLRTVTEPLPAAHPGAISGLLEILEEMGGPQDVAVISDRLRMEADDLLPILDAAVLLGFAEVRHGDVAVTRKGHEFAQADTERAPDIFGRQALEFAPLVQMIHESLVVREGPVKDEFFLDILDESYSEEEARAQLDTAVYWGRYAGLYEYDSDEGELRLPDEGTAATGTE</sequence>
<dbReference type="Proteomes" id="UP000727962">
    <property type="component" value="Unassembled WGS sequence"/>
</dbReference>
<dbReference type="AlphaFoldDB" id="A0A931LR92"/>
<evidence type="ECO:0000256" key="2">
    <source>
        <dbReference type="ARBA" id="ARBA00022741"/>
    </source>
</evidence>
<accession>A0A931LR92</accession>
<dbReference type="CDD" id="cd03293">
    <property type="entry name" value="ABC_NrtD_SsuB_transporters"/>
    <property type="match status" value="1"/>
</dbReference>
<evidence type="ECO:0000256" key="1">
    <source>
        <dbReference type="ARBA" id="ARBA00022448"/>
    </source>
</evidence>
<comment type="caution">
    <text evidence="5">The sequence shown here is derived from an EMBL/GenBank/DDBJ whole genome shotgun (WGS) entry which is preliminary data.</text>
</comment>
<dbReference type="InterPro" id="IPR003439">
    <property type="entry name" value="ABC_transporter-like_ATP-bd"/>
</dbReference>
<dbReference type="Gene3D" id="3.40.50.300">
    <property type="entry name" value="P-loop containing nucleotide triphosphate hydrolases"/>
    <property type="match status" value="1"/>
</dbReference>
<evidence type="ECO:0000313" key="6">
    <source>
        <dbReference type="Proteomes" id="UP000727962"/>
    </source>
</evidence>
<dbReference type="PANTHER" id="PTHR42788">
    <property type="entry name" value="TAURINE IMPORT ATP-BINDING PROTEIN-RELATED"/>
    <property type="match status" value="1"/>
</dbReference>
<feature type="domain" description="ABC transporter" evidence="4">
    <location>
        <begin position="9"/>
        <end position="245"/>
    </location>
</feature>
<dbReference type="Pfam" id="PF09821">
    <property type="entry name" value="AAA_assoc_C"/>
    <property type="match status" value="1"/>
</dbReference>
<dbReference type="SMART" id="SM00382">
    <property type="entry name" value="AAA"/>
    <property type="match status" value="1"/>
</dbReference>
<evidence type="ECO:0000313" key="5">
    <source>
        <dbReference type="EMBL" id="MBI1755912.1"/>
    </source>
</evidence>
<dbReference type="PROSITE" id="PS50893">
    <property type="entry name" value="ABC_TRANSPORTER_2"/>
    <property type="match status" value="1"/>
</dbReference>
<dbReference type="GO" id="GO:0005524">
    <property type="term" value="F:ATP binding"/>
    <property type="evidence" value="ECO:0007669"/>
    <property type="project" value="UniProtKB-KW"/>
</dbReference>
<keyword evidence="3 5" id="KW-0067">ATP-binding</keyword>
<dbReference type="InterPro" id="IPR050166">
    <property type="entry name" value="ABC_transporter_ATP-bind"/>
</dbReference>
<dbReference type="EMBL" id="JACOSL010000015">
    <property type="protein sequence ID" value="MBI1755912.1"/>
    <property type="molecule type" value="Genomic_DNA"/>
</dbReference>
<reference evidence="5" key="1">
    <citation type="submission" date="2020-07" db="EMBL/GenBank/DDBJ databases">
        <title>Huge and variable diversity of episymbiotic CPR bacteria and DPANN archaea in groundwater ecosystems.</title>
        <authorList>
            <person name="He C.Y."/>
            <person name="Keren R."/>
            <person name="Whittaker M."/>
            <person name="Farag I.F."/>
            <person name="Doudna J."/>
            <person name="Cate J.H.D."/>
            <person name="Banfield J.F."/>
        </authorList>
    </citation>
    <scope>NUCLEOTIDE SEQUENCE</scope>
    <source>
        <strain evidence="5">NC_groundwater_17_Pr7_B-0.1um_64_12</strain>
    </source>
</reference>
<protein>
    <submittedName>
        <fullName evidence="5">Nitrate/sulfonate/bicarbonate ABC transporter ATP-binding protein</fullName>
    </submittedName>
</protein>
<gene>
    <name evidence="5" type="ORF">HYR64_02250</name>
</gene>
<name>A0A931LR92_FIMGI</name>
<keyword evidence="2" id="KW-0547">Nucleotide-binding</keyword>
<organism evidence="5 6">
    <name type="scientific">Fimbriimonas ginsengisoli</name>
    <dbReference type="NCBI Taxonomy" id="1005039"/>
    <lineage>
        <taxon>Bacteria</taxon>
        <taxon>Bacillati</taxon>
        <taxon>Armatimonadota</taxon>
        <taxon>Fimbriimonadia</taxon>
        <taxon>Fimbriimonadales</taxon>
        <taxon>Fimbriimonadaceae</taxon>
        <taxon>Fimbriimonas</taxon>
    </lineage>
</organism>
<dbReference type="InterPro" id="IPR018632">
    <property type="entry name" value="AAA-associated_dom_C"/>
</dbReference>
<dbReference type="InterPro" id="IPR003593">
    <property type="entry name" value="AAA+_ATPase"/>
</dbReference>
<dbReference type="PROSITE" id="PS00211">
    <property type="entry name" value="ABC_TRANSPORTER_1"/>
    <property type="match status" value="1"/>
</dbReference>
<dbReference type="Pfam" id="PF00005">
    <property type="entry name" value="ABC_tran"/>
    <property type="match status" value="1"/>
</dbReference>
<dbReference type="PANTHER" id="PTHR42788:SF13">
    <property type="entry name" value="ALIPHATIC SULFONATES IMPORT ATP-BINDING PROTEIN SSUB"/>
    <property type="match status" value="1"/>
</dbReference>
<evidence type="ECO:0000259" key="4">
    <source>
        <dbReference type="PROSITE" id="PS50893"/>
    </source>
</evidence>
<dbReference type="InterPro" id="IPR017871">
    <property type="entry name" value="ABC_transporter-like_CS"/>
</dbReference>
<dbReference type="SUPFAM" id="SSF52540">
    <property type="entry name" value="P-loop containing nucleoside triphosphate hydrolases"/>
    <property type="match status" value="1"/>
</dbReference>
<proteinExistence type="predicted"/>
<keyword evidence="1" id="KW-0813">Transport</keyword>
<evidence type="ECO:0000256" key="3">
    <source>
        <dbReference type="ARBA" id="ARBA00022840"/>
    </source>
</evidence>